<dbReference type="AlphaFoldDB" id="A0AAJ1QZX9"/>
<name>A0AAJ1QZX9_9FLAO</name>
<sequence>MSYFLKETDYNAQIRSQILGILTNDTEDTLHLAELAAQEEIESHLRTRYDVAQIFDLDQEDADRSKLIVLYMIDITLYHLHSNITPDNVPEIRYLRYQRAMEWLKKVADAKISPNLPEYPESENPFDKGGGQFFFGGSNEKVSERY</sequence>
<dbReference type="RefSeq" id="WP_261972816.1">
    <property type="nucleotide sequence ID" value="NZ_CP103460.1"/>
</dbReference>
<dbReference type="Proteomes" id="UP001228636">
    <property type="component" value="Unassembled WGS sequence"/>
</dbReference>
<dbReference type="InterPro" id="IPR009752">
    <property type="entry name" value="Phage_Mu_GpJ"/>
</dbReference>
<comment type="caution">
    <text evidence="2">The sequence shown here is derived from an EMBL/GenBank/DDBJ whole genome shotgun (WGS) entry which is preliminary data.</text>
</comment>
<evidence type="ECO:0000256" key="1">
    <source>
        <dbReference type="SAM" id="MobiDB-lite"/>
    </source>
</evidence>
<accession>A0AAJ1QZX9</accession>
<evidence type="ECO:0000313" key="2">
    <source>
        <dbReference type="EMBL" id="MDN3621336.1"/>
    </source>
</evidence>
<organism evidence="2 3">
    <name type="scientific">Polaribacter sejongensis</name>
    <dbReference type="NCBI Taxonomy" id="985043"/>
    <lineage>
        <taxon>Bacteria</taxon>
        <taxon>Pseudomonadati</taxon>
        <taxon>Bacteroidota</taxon>
        <taxon>Flavobacteriia</taxon>
        <taxon>Flavobacteriales</taxon>
        <taxon>Flavobacteriaceae</taxon>
    </lineage>
</organism>
<proteinExistence type="predicted"/>
<dbReference type="Pfam" id="PF07030">
    <property type="entry name" value="Phage_Mu_Gp36"/>
    <property type="match status" value="1"/>
</dbReference>
<evidence type="ECO:0000313" key="3">
    <source>
        <dbReference type="Proteomes" id="UP001228636"/>
    </source>
</evidence>
<gene>
    <name evidence="2" type="ORF">QWY81_17850</name>
</gene>
<feature type="region of interest" description="Disordered" evidence="1">
    <location>
        <begin position="122"/>
        <end position="146"/>
    </location>
</feature>
<reference evidence="2 3" key="1">
    <citation type="journal article" date="2014" name="Int. J. Syst. Evol. Microbiol.">
        <title>Complete genome sequence of Corynebacterium casei LMG S-19264T (=DSM 44701T), isolated from a smear-ripened cheese.</title>
        <authorList>
            <consortium name="US DOE Joint Genome Institute (JGI-PGF)"/>
            <person name="Walter F."/>
            <person name="Albersmeier A."/>
            <person name="Kalinowski J."/>
            <person name="Ruckert C."/>
        </authorList>
    </citation>
    <scope>NUCLEOTIDE SEQUENCE [LARGE SCALE GENOMIC DNA]</scope>
    <source>
        <strain evidence="2 3">CECT 8670</strain>
    </source>
</reference>
<protein>
    <submittedName>
        <fullName evidence="2">DUF1320 domain-containing protein</fullName>
    </submittedName>
</protein>
<dbReference type="EMBL" id="JAUFQH010000022">
    <property type="protein sequence ID" value="MDN3621336.1"/>
    <property type="molecule type" value="Genomic_DNA"/>
</dbReference>